<proteinExistence type="predicted"/>
<feature type="compositionally biased region" description="Acidic residues" evidence="1">
    <location>
        <begin position="57"/>
        <end position="67"/>
    </location>
</feature>
<organism evidence="3 4">
    <name type="scientific">Arthrobacter gandavensis</name>
    <dbReference type="NCBI Taxonomy" id="169960"/>
    <lineage>
        <taxon>Bacteria</taxon>
        <taxon>Bacillati</taxon>
        <taxon>Actinomycetota</taxon>
        <taxon>Actinomycetes</taxon>
        <taxon>Micrococcales</taxon>
        <taxon>Micrococcaceae</taxon>
        <taxon>Arthrobacter</taxon>
    </lineage>
</organism>
<dbReference type="InterPro" id="IPR026004">
    <property type="entry name" value="Septum_form"/>
</dbReference>
<dbReference type="Proteomes" id="UP001500784">
    <property type="component" value="Unassembled WGS sequence"/>
</dbReference>
<feature type="compositionally biased region" description="Low complexity" evidence="1">
    <location>
        <begin position="42"/>
        <end position="55"/>
    </location>
</feature>
<comment type="caution">
    <text evidence="3">The sequence shown here is derived from an EMBL/GenBank/DDBJ whole genome shotgun (WGS) entry which is preliminary data.</text>
</comment>
<dbReference type="PROSITE" id="PS51257">
    <property type="entry name" value="PROKAR_LIPOPROTEIN"/>
    <property type="match status" value="1"/>
</dbReference>
<keyword evidence="4" id="KW-1185">Reference proteome</keyword>
<feature type="region of interest" description="Disordered" evidence="1">
    <location>
        <begin position="29"/>
        <end position="69"/>
    </location>
</feature>
<evidence type="ECO:0000259" key="2">
    <source>
        <dbReference type="Pfam" id="PF13845"/>
    </source>
</evidence>
<sequence length="190" mass="19805">MNSARQVQLARAGKAITAAAFALVLAGCGASGSTEKDDPKSSESPAAASASPKAETVADEAAEEEVSAESVDAVDLKVGDCLVEDPDAEEVEAVDVLPCTQPHDTEVYAAMKMEAGAYPGEEAVDTAAQDFCLAEFEPYIGTDYSVSALDIGYLSPTPSSWTLGNDREILCTVYRVDGEKLSTTVKNSNV</sequence>
<dbReference type="RefSeq" id="WP_152228878.1">
    <property type="nucleotide sequence ID" value="NZ_BAAALV010000005.1"/>
</dbReference>
<accession>A0ABP5AQD2</accession>
<dbReference type="EMBL" id="BAAALV010000005">
    <property type="protein sequence ID" value="GAA1919996.1"/>
    <property type="molecule type" value="Genomic_DNA"/>
</dbReference>
<evidence type="ECO:0000313" key="3">
    <source>
        <dbReference type="EMBL" id="GAA1919996.1"/>
    </source>
</evidence>
<evidence type="ECO:0000313" key="4">
    <source>
        <dbReference type="Proteomes" id="UP001500784"/>
    </source>
</evidence>
<feature type="domain" description="Septum formation-related" evidence="2">
    <location>
        <begin position="79"/>
        <end position="179"/>
    </location>
</feature>
<gene>
    <name evidence="3" type="ORF">GCM10009688_26270</name>
</gene>
<reference evidence="4" key="1">
    <citation type="journal article" date="2019" name="Int. J. Syst. Evol. Microbiol.">
        <title>The Global Catalogue of Microorganisms (GCM) 10K type strain sequencing project: providing services to taxonomists for standard genome sequencing and annotation.</title>
        <authorList>
            <consortium name="The Broad Institute Genomics Platform"/>
            <consortium name="The Broad Institute Genome Sequencing Center for Infectious Disease"/>
            <person name="Wu L."/>
            <person name="Ma J."/>
        </authorList>
    </citation>
    <scope>NUCLEOTIDE SEQUENCE [LARGE SCALE GENOMIC DNA]</scope>
    <source>
        <strain evidence="4">JCM 13316</strain>
    </source>
</reference>
<dbReference type="Pfam" id="PF13845">
    <property type="entry name" value="Septum_form"/>
    <property type="match status" value="1"/>
</dbReference>
<evidence type="ECO:0000256" key="1">
    <source>
        <dbReference type="SAM" id="MobiDB-lite"/>
    </source>
</evidence>
<protein>
    <recommendedName>
        <fullName evidence="2">Septum formation-related domain-containing protein</fullName>
    </recommendedName>
</protein>
<name>A0ABP5AQD2_9MICC</name>